<name>A0A0F9W1J1_9ZZZZ</name>
<accession>A0A0F9W1J1</accession>
<proteinExistence type="predicted"/>
<sequence>MTRDGVQIMLYETNQLWWLWLEMMLPDNGAPRDYNWHEEC</sequence>
<reference evidence="1" key="1">
    <citation type="journal article" date="2015" name="Nature">
        <title>Complex archaea that bridge the gap between prokaryotes and eukaryotes.</title>
        <authorList>
            <person name="Spang A."/>
            <person name="Saw J.H."/>
            <person name="Jorgensen S.L."/>
            <person name="Zaremba-Niedzwiedzka K."/>
            <person name="Martijn J."/>
            <person name="Lind A.E."/>
            <person name="van Eijk R."/>
            <person name="Schleper C."/>
            <person name="Guy L."/>
            <person name="Ettema T.J."/>
        </authorList>
    </citation>
    <scope>NUCLEOTIDE SEQUENCE</scope>
</reference>
<evidence type="ECO:0000313" key="1">
    <source>
        <dbReference type="EMBL" id="KKN71918.1"/>
    </source>
</evidence>
<comment type="caution">
    <text evidence="1">The sequence shown here is derived from an EMBL/GenBank/DDBJ whole genome shotgun (WGS) entry which is preliminary data.</text>
</comment>
<protein>
    <submittedName>
        <fullName evidence="1">Uncharacterized protein</fullName>
    </submittedName>
</protein>
<organism evidence="1">
    <name type="scientific">marine sediment metagenome</name>
    <dbReference type="NCBI Taxonomy" id="412755"/>
    <lineage>
        <taxon>unclassified sequences</taxon>
        <taxon>metagenomes</taxon>
        <taxon>ecological metagenomes</taxon>
    </lineage>
</organism>
<dbReference type="EMBL" id="LAZR01000373">
    <property type="protein sequence ID" value="KKN71918.1"/>
    <property type="molecule type" value="Genomic_DNA"/>
</dbReference>
<gene>
    <name evidence="1" type="ORF">LCGC14_0415640</name>
</gene>
<dbReference type="AlphaFoldDB" id="A0A0F9W1J1"/>